<dbReference type="InterPro" id="IPR023397">
    <property type="entry name" value="SAM-dep_MeTrfase_MraW_recog"/>
</dbReference>
<keyword evidence="5 6" id="KW-0949">S-adenosyl-L-methionine</keyword>
<evidence type="ECO:0000256" key="1">
    <source>
        <dbReference type="ARBA" id="ARBA00010396"/>
    </source>
</evidence>
<evidence type="ECO:0000256" key="3">
    <source>
        <dbReference type="ARBA" id="ARBA00022603"/>
    </source>
</evidence>
<accession>A0A0G0A1C6</accession>
<feature type="binding site" evidence="6">
    <location>
        <position position="47"/>
    </location>
    <ligand>
        <name>S-adenosyl-L-methionine</name>
        <dbReference type="ChEBI" id="CHEBI:59789"/>
    </ligand>
</feature>
<dbReference type="InterPro" id="IPR029063">
    <property type="entry name" value="SAM-dependent_MTases_sf"/>
</dbReference>
<dbReference type="EMBL" id="LBPD01000027">
    <property type="protein sequence ID" value="KKP50439.1"/>
    <property type="molecule type" value="Genomic_DNA"/>
</dbReference>
<evidence type="ECO:0000256" key="4">
    <source>
        <dbReference type="ARBA" id="ARBA00022679"/>
    </source>
</evidence>
<dbReference type="NCBIfam" id="TIGR00006">
    <property type="entry name" value="16S rRNA (cytosine(1402)-N(4))-methyltransferase RsmH"/>
    <property type="match status" value="1"/>
</dbReference>
<gene>
    <name evidence="6" type="primary">rsmH</name>
    <name evidence="7" type="ORF">UR42_C0027G0008</name>
</gene>
<comment type="similarity">
    <text evidence="1 6">Belongs to the methyltransferase superfamily. RsmH family.</text>
</comment>
<feature type="binding site" evidence="6">
    <location>
        <position position="96"/>
    </location>
    <ligand>
        <name>S-adenosyl-L-methionine</name>
        <dbReference type="ChEBI" id="CHEBI:59789"/>
    </ligand>
</feature>
<dbReference type="Gene3D" id="3.40.50.150">
    <property type="entry name" value="Vaccinia Virus protein VP39"/>
    <property type="match status" value="1"/>
</dbReference>
<dbReference type="GO" id="GO:0071424">
    <property type="term" value="F:rRNA (cytosine-N4-)-methyltransferase activity"/>
    <property type="evidence" value="ECO:0007669"/>
    <property type="project" value="UniProtKB-UniRule"/>
</dbReference>
<dbReference type="PANTHER" id="PTHR11265">
    <property type="entry name" value="S-ADENOSYL-METHYLTRANSFERASE MRAW"/>
    <property type="match status" value="1"/>
</dbReference>
<comment type="catalytic activity">
    <reaction evidence="6">
        <text>cytidine(1402) in 16S rRNA + S-adenosyl-L-methionine = N(4)-methylcytidine(1402) in 16S rRNA + S-adenosyl-L-homocysteine + H(+)</text>
        <dbReference type="Rhea" id="RHEA:42928"/>
        <dbReference type="Rhea" id="RHEA-COMP:10286"/>
        <dbReference type="Rhea" id="RHEA-COMP:10287"/>
        <dbReference type="ChEBI" id="CHEBI:15378"/>
        <dbReference type="ChEBI" id="CHEBI:57856"/>
        <dbReference type="ChEBI" id="CHEBI:59789"/>
        <dbReference type="ChEBI" id="CHEBI:74506"/>
        <dbReference type="ChEBI" id="CHEBI:82748"/>
        <dbReference type="EC" id="2.1.1.199"/>
    </reaction>
</comment>
<dbReference type="EC" id="2.1.1.199" evidence="6"/>
<dbReference type="PATRIC" id="fig|1618476.3.peg.376"/>
<proteinExistence type="inferred from homology"/>
<dbReference type="InterPro" id="IPR002903">
    <property type="entry name" value="RsmH"/>
</dbReference>
<dbReference type="Gene3D" id="1.10.150.170">
    <property type="entry name" value="Putative methyltransferase TM0872, insert domain"/>
    <property type="match status" value="1"/>
</dbReference>
<evidence type="ECO:0000313" key="7">
    <source>
        <dbReference type="EMBL" id="KKP50439.1"/>
    </source>
</evidence>
<dbReference type="PIRSF" id="PIRSF004486">
    <property type="entry name" value="MraW"/>
    <property type="match status" value="1"/>
</dbReference>
<organism evidence="7 8">
    <name type="scientific">Candidatus Roizmanbacteria bacterium GW2011_GWA2_33_33</name>
    <dbReference type="NCBI Taxonomy" id="1618476"/>
    <lineage>
        <taxon>Bacteria</taxon>
        <taxon>Candidatus Roizmaniibacteriota</taxon>
    </lineage>
</organism>
<keyword evidence="3 6" id="KW-0489">Methyltransferase</keyword>
<evidence type="ECO:0000256" key="6">
    <source>
        <dbReference type="HAMAP-Rule" id="MF_01007"/>
    </source>
</evidence>
<comment type="caution">
    <text evidence="7">The sequence shown here is derived from an EMBL/GenBank/DDBJ whole genome shotgun (WGS) entry which is preliminary data.</text>
</comment>
<feature type="binding site" evidence="6">
    <location>
        <position position="103"/>
    </location>
    <ligand>
        <name>S-adenosyl-L-methionine</name>
        <dbReference type="ChEBI" id="CHEBI:59789"/>
    </ligand>
</feature>
<sequence length="280" mass="31663">MHTPVLLEQVVEALDVKKDGLYVDATFGEGGYSKAMLDKGAKVLGLDLDAEQINNSKFIIQNSELKNLKLIEGNFGDIEKVAKENNFFPVDGVVFDLGLSMKQINQSGRGFSFKKLNEPLDMRMSLKTEMTAKYLLNHLSEAELYEVFAKNSEEINSQNIAREIIVRRSFKKLEIVGNLINCIDRAIGEPDKNVYKRIFQALRIQVNEEFENLKKGLDGAARIIKNNGKIAVVTFHSLEDRIVKNFSKSQGLKLLNKKPITNRRGRSFEKSAKLRLIALK</sequence>
<dbReference type="PANTHER" id="PTHR11265:SF0">
    <property type="entry name" value="12S RRNA N4-METHYLCYTIDINE METHYLTRANSFERASE"/>
    <property type="match status" value="1"/>
</dbReference>
<protein>
    <recommendedName>
        <fullName evidence="6">Ribosomal RNA small subunit methyltransferase H</fullName>
        <ecNumber evidence="6">2.1.1.199</ecNumber>
    </recommendedName>
    <alternativeName>
        <fullName evidence="6">16S rRNA m(4)C1402 methyltransferase</fullName>
    </alternativeName>
    <alternativeName>
        <fullName evidence="6">rRNA (cytosine-N(4)-)-methyltransferase RsmH</fullName>
    </alternativeName>
</protein>
<keyword evidence="6" id="KW-0963">Cytoplasm</keyword>
<feature type="binding site" evidence="6">
    <location>
        <begin position="30"/>
        <end position="32"/>
    </location>
    <ligand>
        <name>S-adenosyl-L-methionine</name>
        <dbReference type="ChEBI" id="CHEBI:59789"/>
    </ligand>
</feature>
<comment type="subcellular location">
    <subcellularLocation>
        <location evidence="6">Cytoplasm</location>
    </subcellularLocation>
</comment>
<reference evidence="7 8" key="1">
    <citation type="journal article" date="2015" name="Nature">
        <title>rRNA introns, odd ribosomes, and small enigmatic genomes across a large radiation of phyla.</title>
        <authorList>
            <person name="Brown C.T."/>
            <person name="Hug L.A."/>
            <person name="Thomas B.C."/>
            <person name="Sharon I."/>
            <person name="Castelle C.J."/>
            <person name="Singh A."/>
            <person name="Wilkins M.J."/>
            <person name="Williams K.H."/>
            <person name="Banfield J.F."/>
        </authorList>
    </citation>
    <scope>NUCLEOTIDE SEQUENCE [LARGE SCALE GENOMIC DNA]</scope>
</reference>
<dbReference type="SUPFAM" id="SSF53335">
    <property type="entry name" value="S-adenosyl-L-methionine-dependent methyltransferases"/>
    <property type="match status" value="1"/>
</dbReference>
<dbReference type="Proteomes" id="UP000034045">
    <property type="component" value="Unassembled WGS sequence"/>
</dbReference>
<dbReference type="SUPFAM" id="SSF81799">
    <property type="entry name" value="Putative methyltransferase TM0872, insert domain"/>
    <property type="match status" value="1"/>
</dbReference>
<dbReference type="GO" id="GO:0070475">
    <property type="term" value="P:rRNA base methylation"/>
    <property type="evidence" value="ECO:0007669"/>
    <property type="project" value="UniProtKB-UniRule"/>
</dbReference>
<dbReference type="Pfam" id="PF01795">
    <property type="entry name" value="Methyltransf_5"/>
    <property type="match status" value="1"/>
</dbReference>
<evidence type="ECO:0000313" key="8">
    <source>
        <dbReference type="Proteomes" id="UP000034045"/>
    </source>
</evidence>
<dbReference type="AlphaFoldDB" id="A0A0G0A1C6"/>
<name>A0A0G0A1C6_9BACT</name>
<dbReference type="HAMAP" id="MF_01007">
    <property type="entry name" value="16SrRNA_methyltr_H"/>
    <property type="match status" value="1"/>
</dbReference>
<evidence type="ECO:0000256" key="2">
    <source>
        <dbReference type="ARBA" id="ARBA00022552"/>
    </source>
</evidence>
<evidence type="ECO:0000256" key="5">
    <source>
        <dbReference type="ARBA" id="ARBA00022691"/>
    </source>
</evidence>
<comment type="function">
    <text evidence="6">Specifically methylates the N4 position of cytidine in position 1402 (C1402) of 16S rRNA.</text>
</comment>
<keyword evidence="4 6" id="KW-0808">Transferase</keyword>
<keyword evidence="2 6" id="KW-0698">rRNA processing</keyword>
<feature type="binding site" evidence="6">
    <location>
        <position position="75"/>
    </location>
    <ligand>
        <name>S-adenosyl-L-methionine</name>
        <dbReference type="ChEBI" id="CHEBI:59789"/>
    </ligand>
</feature>
<dbReference type="CDD" id="cd02440">
    <property type="entry name" value="AdoMet_MTases"/>
    <property type="match status" value="1"/>
</dbReference>
<dbReference type="GO" id="GO:0005737">
    <property type="term" value="C:cytoplasm"/>
    <property type="evidence" value="ECO:0007669"/>
    <property type="project" value="UniProtKB-SubCell"/>
</dbReference>